<reference evidence="1" key="1">
    <citation type="submission" date="2018-02" db="EMBL/GenBank/DDBJ databases">
        <authorList>
            <person name="Cohen D.B."/>
            <person name="Kent A.D."/>
        </authorList>
    </citation>
    <scope>NUCLEOTIDE SEQUENCE</scope>
</reference>
<proteinExistence type="predicted"/>
<organism evidence="1">
    <name type="scientific">Fagus sylvatica</name>
    <name type="common">Beechnut</name>
    <dbReference type="NCBI Taxonomy" id="28930"/>
    <lineage>
        <taxon>Eukaryota</taxon>
        <taxon>Viridiplantae</taxon>
        <taxon>Streptophyta</taxon>
        <taxon>Embryophyta</taxon>
        <taxon>Tracheophyta</taxon>
        <taxon>Spermatophyta</taxon>
        <taxon>Magnoliopsida</taxon>
        <taxon>eudicotyledons</taxon>
        <taxon>Gunneridae</taxon>
        <taxon>Pentapetalae</taxon>
        <taxon>rosids</taxon>
        <taxon>fabids</taxon>
        <taxon>Fagales</taxon>
        <taxon>Fagaceae</taxon>
        <taxon>Fagus</taxon>
    </lineage>
</organism>
<dbReference type="AlphaFoldDB" id="A0A2N9EZ07"/>
<dbReference type="EMBL" id="OIVN01000431">
    <property type="protein sequence ID" value="SPC80078.1"/>
    <property type="molecule type" value="Genomic_DNA"/>
</dbReference>
<gene>
    <name evidence="1" type="ORF">FSB_LOCUS7960</name>
</gene>
<evidence type="ECO:0000313" key="1">
    <source>
        <dbReference type="EMBL" id="SPC80078.1"/>
    </source>
</evidence>
<sequence>MGVSRRFMHKKLKRSLMLKKRTRQPIYDIGSCENAFSPKFIRKMRLEPNCSGYIQKMLVFSLNY</sequence>
<accession>A0A2N9EZ07</accession>
<name>A0A2N9EZ07_FAGSY</name>
<protein>
    <submittedName>
        <fullName evidence="1">Uncharacterized protein</fullName>
    </submittedName>
</protein>